<keyword evidence="1" id="KW-0863">Zinc-finger</keyword>
<dbReference type="OrthoDB" id="188274at2"/>
<keyword evidence="1" id="KW-0862">Zinc</keyword>
<feature type="region of interest" description="Disordered" evidence="2">
    <location>
        <begin position="1"/>
        <end position="47"/>
    </location>
</feature>
<gene>
    <name evidence="4" type="ORF">C7456_107188</name>
</gene>
<evidence type="ECO:0000256" key="2">
    <source>
        <dbReference type="SAM" id="MobiDB-lite"/>
    </source>
</evidence>
<keyword evidence="5" id="KW-1185">Reference proteome</keyword>
<proteinExistence type="predicted"/>
<dbReference type="EMBL" id="QGHC01000007">
    <property type="protein sequence ID" value="PWK86797.1"/>
    <property type="molecule type" value="Genomic_DNA"/>
</dbReference>
<keyword evidence="1" id="KW-0479">Metal-binding</keyword>
<dbReference type="Proteomes" id="UP000245812">
    <property type="component" value="Unassembled WGS sequence"/>
</dbReference>
<evidence type="ECO:0000256" key="1">
    <source>
        <dbReference type="PROSITE-ProRule" id="PRU00325"/>
    </source>
</evidence>
<feature type="region of interest" description="Disordered" evidence="2">
    <location>
        <begin position="310"/>
        <end position="329"/>
    </location>
</feature>
<dbReference type="PROSITE" id="PS50966">
    <property type="entry name" value="ZF_SWIM"/>
    <property type="match status" value="1"/>
</dbReference>
<comment type="caution">
    <text evidence="4">The sequence shown here is derived from an EMBL/GenBank/DDBJ whole genome shotgun (WGS) entry which is preliminary data.</text>
</comment>
<name>A0A316HZP2_9GAMM</name>
<evidence type="ECO:0000313" key="4">
    <source>
        <dbReference type="EMBL" id="PWK86797.1"/>
    </source>
</evidence>
<feature type="region of interest" description="Disordered" evidence="2">
    <location>
        <begin position="184"/>
        <end position="209"/>
    </location>
</feature>
<dbReference type="GO" id="GO:0008270">
    <property type="term" value="F:zinc ion binding"/>
    <property type="evidence" value="ECO:0007669"/>
    <property type="project" value="UniProtKB-KW"/>
</dbReference>
<feature type="domain" description="SWIM-type" evidence="3">
    <location>
        <begin position="101"/>
        <end position="139"/>
    </location>
</feature>
<reference evidence="4 5" key="1">
    <citation type="submission" date="2018-05" db="EMBL/GenBank/DDBJ databases">
        <title>Genomic Encyclopedia of Type Strains, Phase IV (KMG-IV): sequencing the most valuable type-strain genomes for metagenomic binning, comparative biology and taxonomic classification.</title>
        <authorList>
            <person name="Goeker M."/>
        </authorList>
    </citation>
    <scope>NUCLEOTIDE SEQUENCE [LARGE SCALE GENOMIC DNA]</scope>
    <source>
        <strain evidence="4 5">DSM 14263</strain>
    </source>
</reference>
<accession>A0A316HZP2</accession>
<sequence length="329" mass="35502">MSPMPGDSSAGRRRRPFPARCGRSSRRRKTARISIPSPTAHHAHHRTPAMATAMRMAIDERALQRGLDYARRGKVLDLRPSPDASGILLEGSVSGSGKCVYECRIRISRHERHLLMETGCSCPVGGDCKHAAAMLLGMAGNIAAPAQASYRPFARAARLADNRGHARGRRRIILMEPVAGFTRPYRPNGPAGGTGATLRHSPARRPGGQAAGTIGLAAPFEKSCRPPVMGRPAIAAGERTLRPRARATGRLAGTDGHDTGPVARRTIRTPGRPGVGRDPLHSIQAERALEYPLTHYPVWSERGIQPLERGPTLGPGRVGRRRGQYEVEV</sequence>
<dbReference type="AlphaFoldDB" id="A0A316HZP2"/>
<evidence type="ECO:0000259" key="3">
    <source>
        <dbReference type="PROSITE" id="PS50966"/>
    </source>
</evidence>
<feature type="compositionally biased region" description="Basic residues" evidence="2">
    <location>
        <begin position="11"/>
        <end position="31"/>
    </location>
</feature>
<feature type="region of interest" description="Disordered" evidence="2">
    <location>
        <begin position="250"/>
        <end position="279"/>
    </location>
</feature>
<organism evidence="4 5">
    <name type="scientific">Fulvimonas soli</name>
    <dbReference type="NCBI Taxonomy" id="155197"/>
    <lineage>
        <taxon>Bacteria</taxon>
        <taxon>Pseudomonadati</taxon>
        <taxon>Pseudomonadota</taxon>
        <taxon>Gammaproteobacteria</taxon>
        <taxon>Lysobacterales</taxon>
        <taxon>Rhodanobacteraceae</taxon>
        <taxon>Fulvimonas</taxon>
    </lineage>
</organism>
<dbReference type="InterPro" id="IPR007527">
    <property type="entry name" value="Znf_SWIM"/>
</dbReference>
<evidence type="ECO:0000313" key="5">
    <source>
        <dbReference type="Proteomes" id="UP000245812"/>
    </source>
</evidence>
<protein>
    <submittedName>
        <fullName evidence="4">SWIM zinc finger protein</fullName>
    </submittedName>
</protein>